<dbReference type="Gene3D" id="2.30.40.10">
    <property type="entry name" value="Urease, subunit C, domain 1"/>
    <property type="match status" value="1"/>
</dbReference>
<dbReference type="SUPFAM" id="SSF49785">
    <property type="entry name" value="Galactose-binding domain-like"/>
    <property type="match status" value="1"/>
</dbReference>
<gene>
    <name evidence="3" type="ORF">DI564_05225</name>
</gene>
<dbReference type="InterPro" id="IPR032466">
    <property type="entry name" value="Metal_Hydrolase"/>
</dbReference>
<feature type="domain" description="NADH:ubiquinone oxidoreductase intermediate-associated protein 30" evidence="2">
    <location>
        <begin position="472"/>
        <end position="588"/>
    </location>
</feature>
<organism evidence="3 4">
    <name type="scientific">Rhodanobacter denitrificans</name>
    <dbReference type="NCBI Taxonomy" id="666685"/>
    <lineage>
        <taxon>Bacteria</taxon>
        <taxon>Pseudomonadati</taxon>
        <taxon>Pseudomonadota</taxon>
        <taxon>Gammaproteobacteria</taxon>
        <taxon>Lysobacterales</taxon>
        <taxon>Rhodanobacteraceae</taxon>
        <taxon>Rhodanobacter</taxon>
    </lineage>
</organism>
<dbReference type="EMBL" id="QFPO01000003">
    <property type="protein sequence ID" value="PZQ18691.1"/>
    <property type="molecule type" value="Genomic_DNA"/>
</dbReference>
<evidence type="ECO:0008006" key="5">
    <source>
        <dbReference type="Google" id="ProtNLM"/>
    </source>
</evidence>
<dbReference type="SUPFAM" id="SSF51556">
    <property type="entry name" value="Metallo-dependent hydrolases"/>
    <property type="match status" value="1"/>
</dbReference>
<dbReference type="PANTHER" id="PTHR43135:SF3">
    <property type="entry name" value="ALPHA-D-RIBOSE 1-METHYLPHOSPHONATE 5-TRIPHOSPHATE DIPHOSPHATASE"/>
    <property type="match status" value="1"/>
</dbReference>
<comment type="caution">
    <text evidence="3">The sequence shown here is derived from an EMBL/GenBank/DDBJ whole genome shotgun (WGS) entry which is preliminary data.</text>
</comment>
<evidence type="ECO:0000313" key="4">
    <source>
        <dbReference type="Proteomes" id="UP000249046"/>
    </source>
</evidence>
<accession>A0A2W5KNP7</accession>
<dbReference type="InterPro" id="IPR006680">
    <property type="entry name" value="Amidohydro-rel"/>
</dbReference>
<dbReference type="GO" id="GO:0016810">
    <property type="term" value="F:hydrolase activity, acting on carbon-nitrogen (but not peptide) bonds"/>
    <property type="evidence" value="ECO:0007669"/>
    <property type="project" value="InterPro"/>
</dbReference>
<dbReference type="Gene3D" id="1.20.58.520">
    <property type="entry name" value="Amidohydrolase"/>
    <property type="match status" value="1"/>
</dbReference>
<dbReference type="InterPro" id="IPR008979">
    <property type="entry name" value="Galactose-bd-like_sf"/>
</dbReference>
<dbReference type="Gene3D" id="3.30.110.90">
    <property type="entry name" value="Amidohydrolase"/>
    <property type="match status" value="1"/>
</dbReference>
<dbReference type="Pfam" id="PF01979">
    <property type="entry name" value="Amidohydro_1"/>
    <property type="match status" value="1"/>
</dbReference>
<dbReference type="Proteomes" id="UP000249046">
    <property type="component" value="Unassembled WGS sequence"/>
</dbReference>
<sequence length="619" mass="64522">MRRLPDLLWIAAIALVLAAALVLDRRTRPSEPPAASPKPAAAMPDAFAIRDARVFDGERVTERASVIVRSGRIEAVGTDLPIPDVLPVVDGSGRTLLPGLIDAHTHSFGSARRQALAFGVTVEIDLHGDAARLPQLKRERASLAPTDQADLWAAGYAVTVPGGHGTQYGIAVPTLGPDTDVAAFVGARIDEGADFVKLIVEDLSVYSETTRWPTLTPQQVAAAIGAAHARDRQVLTHVSRRTDALHAVRAGVDGLAHVFVDAPVDEAFLAAAAASKPFLVPTLSVTAAGEGFGDGASLLTDARVRDRLDAEQVASLGTRFPPTAHTATYRRLAFDNVRRLYAAGVTILAGTDAGNPGTAHGASLHGELELLTHAGLSPLEALAAATARPAERLGLADRGRIAPGLRADLVLVDGDPTREIGATRAIVAIWKNGHAVERTAAADDAATARGADGSGLDRIGVFDEAVDSRPGSGWHGTTDQMIGGRSIARHRRIEPGAAGSAGALAIDGEIVQGAAFPWSGVVFLPGAEPMAAVDLSARRELVFQARGDGREYQVMLLSGPSAQGIPAMRAFVAGAQWSTVRLPLADFVGADLVRVRGIGFATGAPLGQYALTIDEVELK</sequence>
<protein>
    <recommendedName>
        <fullName evidence="5">Amidohydrolase</fullName>
    </recommendedName>
</protein>
<dbReference type="InterPro" id="IPR011059">
    <property type="entry name" value="Metal-dep_hydrolase_composite"/>
</dbReference>
<dbReference type="InterPro" id="IPR013857">
    <property type="entry name" value="NADH-UbQ_OxRdtase-assoc_prot30"/>
</dbReference>
<dbReference type="InterPro" id="IPR051781">
    <property type="entry name" value="Metallo-dep_Hydrolase"/>
</dbReference>
<evidence type="ECO:0000259" key="1">
    <source>
        <dbReference type="Pfam" id="PF01979"/>
    </source>
</evidence>
<dbReference type="SUPFAM" id="SSF51338">
    <property type="entry name" value="Composite domain of metallo-dependent hydrolases"/>
    <property type="match status" value="1"/>
</dbReference>
<feature type="domain" description="Amidohydrolase-related" evidence="1">
    <location>
        <begin position="186"/>
        <end position="433"/>
    </location>
</feature>
<dbReference type="Pfam" id="PF08547">
    <property type="entry name" value="CIA30"/>
    <property type="match status" value="1"/>
</dbReference>
<evidence type="ECO:0000313" key="3">
    <source>
        <dbReference type="EMBL" id="PZQ18691.1"/>
    </source>
</evidence>
<name>A0A2W5KNP7_9GAMM</name>
<proteinExistence type="predicted"/>
<dbReference type="PANTHER" id="PTHR43135">
    <property type="entry name" value="ALPHA-D-RIBOSE 1-METHYLPHOSPHONATE 5-TRIPHOSPHATE DIPHOSPHATASE"/>
    <property type="match status" value="1"/>
</dbReference>
<evidence type="ECO:0000259" key="2">
    <source>
        <dbReference type="Pfam" id="PF08547"/>
    </source>
</evidence>
<dbReference type="AlphaFoldDB" id="A0A2W5KNP7"/>
<dbReference type="Gene3D" id="3.40.50.10910">
    <property type="entry name" value="Amidohydrolase"/>
    <property type="match status" value="1"/>
</dbReference>
<reference evidence="3 4" key="1">
    <citation type="submission" date="2017-08" db="EMBL/GenBank/DDBJ databases">
        <title>Infants hospitalized years apart are colonized by the same room-sourced microbial strains.</title>
        <authorList>
            <person name="Brooks B."/>
            <person name="Olm M.R."/>
            <person name="Firek B.A."/>
            <person name="Baker R."/>
            <person name="Thomas B.C."/>
            <person name="Morowitz M.J."/>
            <person name="Banfield J.F."/>
        </authorList>
    </citation>
    <scope>NUCLEOTIDE SEQUENCE [LARGE SCALE GENOMIC DNA]</scope>
    <source>
        <strain evidence="3">S2_005_003_R2_42</strain>
    </source>
</reference>